<name>A0A2S1STL5_9ACTN</name>
<reference evidence="2 3" key="1">
    <citation type="submission" date="2018-05" db="EMBL/GenBank/DDBJ databases">
        <title>Complete genome sequence of sponge-derived Streptomyces sp. HNM0039.</title>
        <authorList>
            <person name="Huang X."/>
            <person name="Zhou S."/>
        </authorList>
    </citation>
    <scope>NUCLEOTIDE SEQUENCE [LARGE SCALE GENOMIC DNA]</scope>
    <source>
        <strain evidence="2 3">HNM0039</strain>
    </source>
</reference>
<organism evidence="2 3">
    <name type="scientific">Streptomyces tirandamycinicus</name>
    <dbReference type="NCBI Taxonomy" id="2174846"/>
    <lineage>
        <taxon>Bacteria</taxon>
        <taxon>Bacillati</taxon>
        <taxon>Actinomycetota</taxon>
        <taxon>Actinomycetes</taxon>
        <taxon>Kitasatosporales</taxon>
        <taxon>Streptomycetaceae</taxon>
        <taxon>Streptomyces</taxon>
    </lineage>
</organism>
<sequence>MGTLSSRTETGRLPGGPPDGGGGGGSGGSGVSGGGERPGGGGGGGGSPVVTMVPVTAIVGRRGASSGGVGQCGVVDGGFRRPSRPVASGATPHRPAPAGRRRRACWQNGRTGR</sequence>
<feature type="region of interest" description="Disordered" evidence="1">
    <location>
        <begin position="1"/>
        <end position="50"/>
    </location>
</feature>
<evidence type="ECO:0000313" key="2">
    <source>
        <dbReference type="EMBL" id="AWI29724.1"/>
    </source>
</evidence>
<evidence type="ECO:0000256" key="1">
    <source>
        <dbReference type="SAM" id="MobiDB-lite"/>
    </source>
</evidence>
<proteinExistence type="predicted"/>
<dbReference type="Proteomes" id="UP000244900">
    <property type="component" value="Chromosome"/>
</dbReference>
<gene>
    <name evidence="2" type="ORF">DDW44_13675</name>
</gene>
<dbReference type="EMBL" id="CP029188">
    <property type="protein sequence ID" value="AWI29724.1"/>
    <property type="molecule type" value="Genomic_DNA"/>
</dbReference>
<dbReference type="KEGG" id="stir:DDW44_13675"/>
<accession>A0A2S1STL5</accession>
<dbReference type="AlphaFoldDB" id="A0A2S1STL5"/>
<keyword evidence="3" id="KW-1185">Reference proteome</keyword>
<evidence type="ECO:0000313" key="3">
    <source>
        <dbReference type="Proteomes" id="UP000244900"/>
    </source>
</evidence>
<feature type="region of interest" description="Disordered" evidence="1">
    <location>
        <begin position="62"/>
        <end position="113"/>
    </location>
</feature>
<protein>
    <submittedName>
        <fullName evidence="2">Uncharacterized protein</fullName>
    </submittedName>
</protein>
<feature type="compositionally biased region" description="Gly residues" evidence="1">
    <location>
        <begin position="18"/>
        <end position="47"/>
    </location>
</feature>